<evidence type="ECO:0000313" key="1">
    <source>
        <dbReference type="EMBL" id="MEQ3539574.1"/>
    </source>
</evidence>
<evidence type="ECO:0000313" key="2">
    <source>
        <dbReference type="Proteomes" id="UP001464923"/>
    </source>
</evidence>
<dbReference type="Proteomes" id="UP001464923">
    <property type="component" value="Unassembled WGS sequence"/>
</dbReference>
<gene>
    <name evidence="1" type="ORF">WHI96_12125</name>
</gene>
<protein>
    <submittedName>
        <fullName evidence="1">Uncharacterized protein</fullName>
    </submittedName>
</protein>
<sequence>MTGHDDDQRGALALLLAASGPAEHCGTDAAVLLLHDPDPHHAAHVAHRLAHMLVDSVDHEDWPEMRDDLRAELLALSTDDG</sequence>
<proteinExistence type="predicted"/>
<dbReference type="RefSeq" id="WP_345649160.1">
    <property type="nucleotide sequence ID" value="NZ_BAABLY010000059.1"/>
</dbReference>
<reference evidence="1 2" key="1">
    <citation type="submission" date="2024-03" db="EMBL/GenBank/DDBJ databases">
        <title>Draft genome sequence of Pseudonocardia tropica JCM 19149.</title>
        <authorList>
            <person name="Butdee W."/>
            <person name="Duangmal K."/>
        </authorList>
    </citation>
    <scope>NUCLEOTIDE SEQUENCE [LARGE SCALE GENOMIC DNA]</scope>
    <source>
        <strain evidence="1 2">JCM 19149</strain>
    </source>
</reference>
<organism evidence="1 2">
    <name type="scientific">Pseudonocardia tropica</name>
    <dbReference type="NCBI Taxonomy" id="681289"/>
    <lineage>
        <taxon>Bacteria</taxon>
        <taxon>Bacillati</taxon>
        <taxon>Actinomycetota</taxon>
        <taxon>Actinomycetes</taxon>
        <taxon>Pseudonocardiales</taxon>
        <taxon>Pseudonocardiaceae</taxon>
        <taxon>Pseudonocardia</taxon>
    </lineage>
</organism>
<dbReference type="EMBL" id="JBEDNP010000006">
    <property type="protein sequence ID" value="MEQ3539574.1"/>
    <property type="molecule type" value="Genomic_DNA"/>
</dbReference>
<accession>A0ABV1JUE4</accession>
<keyword evidence="2" id="KW-1185">Reference proteome</keyword>
<name>A0ABV1JUE4_9PSEU</name>
<comment type="caution">
    <text evidence="1">The sequence shown here is derived from an EMBL/GenBank/DDBJ whole genome shotgun (WGS) entry which is preliminary data.</text>
</comment>